<gene>
    <name evidence="2" type="ORF">IQ63_12160</name>
</gene>
<accession>A0A0L0KEW6</accession>
<name>A0A0L0KEW6_9ACTN</name>
<organism evidence="2 3">
    <name type="scientific">Streptomyces acidiscabies</name>
    <dbReference type="NCBI Taxonomy" id="42234"/>
    <lineage>
        <taxon>Bacteria</taxon>
        <taxon>Bacillati</taxon>
        <taxon>Actinomycetota</taxon>
        <taxon>Actinomycetes</taxon>
        <taxon>Kitasatosporales</taxon>
        <taxon>Streptomycetaceae</taxon>
        <taxon>Streptomyces</taxon>
    </lineage>
</organism>
<feature type="region of interest" description="Disordered" evidence="1">
    <location>
        <begin position="28"/>
        <end position="90"/>
    </location>
</feature>
<evidence type="ECO:0000256" key="1">
    <source>
        <dbReference type="SAM" id="MobiDB-lite"/>
    </source>
</evidence>
<proteinExistence type="predicted"/>
<protein>
    <submittedName>
        <fullName evidence="2">Uncharacterized protein</fullName>
    </submittedName>
</protein>
<sequence length="181" mass="18388">MRSRGYVFRLTAVSALVVFALTGFSSGRGHGSGSHSGGGGGGGCSSSRQDHDNSSSTSGGSSGGSHYRDYDDDSSSSSGGSSGSSTHTPVAVVEDARVSLVSCATRKAPYMTVKVTNPNKSVQTFEITVRFLDARGAVIAEPVTEEIVGGKKTEEVRIPVGSAGLAAQVDRCEVEPAAPTA</sequence>
<evidence type="ECO:0000313" key="3">
    <source>
        <dbReference type="Proteomes" id="UP000037151"/>
    </source>
</evidence>
<dbReference type="Proteomes" id="UP000037151">
    <property type="component" value="Unassembled WGS sequence"/>
</dbReference>
<dbReference type="PATRIC" id="fig|42234.21.peg.2511"/>
<dbReference type="OrthoDB" id="4334411at2"/>
<feature type="compositionally biased region" description="Low complexity" evidence="1">
    <location>
        <begin position="75"/>
        <end position="87"/>
    </location>
</feature>
<dbReference type="EMBL" id="JPPY01000077">
    <property type="protein sequence ID" value="KND36692.1"/>
    <property type="molecule type" value="Genomic_DNA"/>
</dbReference>
<dbReference type="AlphaFoldDB" id="A0A0L0KEW6"/>
<evidence type="ECO:0000313" key="2">
    <source>
        <dbReference type="EMBL" id="KND36692.1"/>
    </source>
</evidence>
<reference evidence="3" key="1">
    <citation type="submission" date="2014-07" db="EMBL/GenBank/DDBJ databases">
        <title>Genome sequencing of plant-pathogenic Streptomyces species.</title>
        <authorList>
            <person name="Harrison J."/>
            <person name="Sapp M."/>
            <person name="Thwaites R."/>
            <person name="Studholme D.J."/>
        </authorList>
    </citation>
    <scope>NUCLEOTIDE SEQUENCE [LARGE SCALE GENOMIC DNA]</scope>
    <source>
        <strain evidence="3">NCPPB 4445</strain>
    </source>
</reference>
<comment type="caution">
    <text evidence="2">The sequence shown here is derived from an EMBL/GenBank/DDBJ whole genome shotgun (WGS) entry which is preliminary data.</text>
</comment>
<feature type="compositionally biased region" description="Gly residues" evidence="1">
    <location>
        <begin position="28"/>
        <end position="44"/>
    </location>
</feature>
<dbReference type="RefSeq" id="WP_050370629.1">
    <property type="nucleotide sequence ID" value="NZ_KQ257813.1"/>
</dbReference>